<name>A0A0K0D5H1_ANGCA</name>
<organism evidence="4 5">
    <name type="scientific">Angiostrongylus cantonensis</name>
    <name type="common">Rat lungworm</name>
    <dbReference type="NCBI Taxonomy" id="6313"/>
    <lineage>
        <taxon>Eukaryota</taxon>
        <taxon>Metazoa</taxon>
        <taxon>Ecdysozoa</taxon>
        <taxon>Nematoda</taxon>
        <taxon>Chromadorea</taxon>
        <taxon>Rhabditida</taxon>
        <taxon>Rhabditina</taxon>
        <taxon>Rhabditomorpha</taxon>
        <taxon>Strongyloidea</taxon>
        <taxon>Metastrongylidae</taxon>
        <taxon>Angiostrongylus</taxon>
    </lineage>
</organism>
<dbReference type="InterPro" id="IPR037085">
    <property type="entry name" value="Cdc42-bd-like_dom_sf"/>
</dbReference>
<reference evidence="5" key="2">
    <citation type="submission" date="2017-02" db="UniProtKB">
        <authorList>
            <consortium name="WormBaseParasite"/>
        </authorList>
    </citation>
    <scope>IDENTIFICATION</scope>
</reference>
<keyword evidence="2" id="KW-0963">Cytoplasm</keyword>
<sequence length="122" mass="13440">MSVEFFSFIRDDCFNHSKSALTSDGSFALWLLRSVKLLGFLEALGNKRIFFAVANDKAFFEISEVGDVNTQMNGFFIILPGHIGSFIHAAHGDVLGGESWGTPDKIDEIYLNNPVVGNPLDL</sequence>
<dbReference type="InterPro" id="IPR015116">
    <property type="entry name" value="Cdc42-bd-like"/>
</dbReference>
<accession>A0A0K0D5H1</accession>
<proteinExistence type="predicted"/>
<protein>
    <submittedName>
        <fullName evidence="5">Non-specific protein-tyrosine kinase</fullName>
    </submittedName>
</protein>
<evidence type="ECO:0000256" key="1">
    <source>
        <dbReference type="ARBA" id="ARBA00004496"/>
    </source>
</evidence>
<evidence type="ECO:0000259" key="3">
    <source>
        <dbReference type="Pfam" id="PF09027"/>
    </source>
</evidence>
<dbReference type="AlphaFoldDB" id="A0A0K0D5H1"/>
<reference evidence="4" key="1">
    <citation type="submission" date="2012-09" db="EMBL/GenBank/DDBJ databases">
        <authorList>
            <person name="Martin A.A."/>
        </authorList>
    </citation>
    <scope>NUCLEOTIDE SEQUENCE</scope>
</reference>
<dbReference type="GO" id="GO:0005737">
    <property type="term" value="C:cytoplasm"/>
    <property type="evidence" value="ECO:0007669"/>
    <property type="project" value="UniProtKB-SubCell"/>
</dbReference>
<feature type="domain" description="Cdc42 binding" evidence="3">
    <location>
        <begin position="84"/>
        <end position="122"/>
    </location>
</feature>
<dbReference type="Gene3D" id="4.10.680.10">
    <property type="entry name" value="Cdc42-like binding domain"/>
    <property type="match status" value="1"/>
</dbReference>
<dbReference type="WBParaSite" id="ACAC_0000531601-mRNA-1">
    <property type="protein sequence ID" value="ACAC_0000531601-mRNA-1"/>
    <property type="gene ID" value="ACAC_0000531601"/>
</dbReference>
<dbReference type="Pfam" id="PF09027">
    <property type="entry name" value="GTPase_binding"/>
    <property type="match status" value="1"/>
</dbReference>
<evidence type="ECO:0000313" key="4">
    <source>
        <dbReference type="Proteomes" id="UP000035642"/>
    </source>
</evidence>
<dbReference type="Proteomes" id="UP000035642">
    <property type="component" value="Unassembled WGS sequence"/>
</dbReference>
<evidence type="ECO:0000313" key="5">
    <source>
        <dbReference type="WBParaSite" id="ACAC_0000531601-mRNA-1"/>
    </source>
</evidence>
<evidence type="ECO:0000256" key="2">
    <source>
        <dbReference type="ARBA" id="ARBA00022490"/>
    </source>
</evidence>
<dbReference type="STRING" id="6313.A0A0K0D5H1"/>
<keyword evidence="4" id="KW-1185">Reference proteome</keyword>
<comment type="subcellular location">
    <subcellularLocation>
        <location evidence="1">Cytoplasm</location>
    </subcellularLocation>
</comment>